<accession>A0A934KMS5</accession>
<evidence type="ECO:0000259" key="2">
    <source>
        <dbReference type="Pfam" id="PF00561"/>
    </source>
</evidence>
<evidence type="ECO:0000256" key="1">
    <source>
        <dbReference type="SAM" id="MobiDB-lite"/>
    </source>
</evidence>
<dbReference type="GO" id="GO:0016787">
    <property type="term" value="F:hydrolase activity"/>
    <property type="evidence" value="ECO:0007669"/>
    <property type="project" value="UniProtKB-KW"/>
</dbReference>
<gene>
    <name evidence="3" type="ORF">JF887_07640</name>
</gene>
<dbReference type="GO" id="GO:0016020">
    <property type="term" value="C:membrane"/>
    <property type="evidence" value="ECO:0007669"/>
    <property type="project" value="TreeGrafter"/>
</dbReference>
<dbReference type="InterPro" id="IPR029058">
    <property type="entry name" value="AB_hydrolase_fold"/>
</dbReference>
<evidence type="ECO:0000313" key="4">
    <source>
        <dbReference type="Proteomes" id="UP000614410"/>
    </source>
</evidence>
<feature type="region of interest" description="Disordered" evidence="1">
    <location>
        <begin position="22"/>
        <end position="48"/>
    </location>
</feature>
<dbReference type="PANTHER" id="PTHR43798">
    <property type="entry name" value="MONOACYLGLYCEROL LIPASE"/>
    <property type="match status" value="1"/>
</dbReference>
<evidence type="ECO:0000313" key="3">
    <source>
        <dbReference type="EMBL" id="MBJ7609289.1"/>
    </source>
</evidence>
<dbReference type="Proteomes" id="UP000614410">
    <property type="component" value="Unassembled WGS sequence"/>
</dbReference>
<dbReference type="SUPFAM" id="SSF53474">
    <property type="entry name" value="alpha/beta-Hydrolases"/>
    <property type="match status" value="1"/>
</dbReference>
<dbReference type="PANTHER" id="PTHR43798:SF33">
    <property type="entry name" value="HYDROLASE, PUTATIVE (AFU_ORTHOLOGUE AFUA_2G14860)-RELATED"/>
    <property type="match status" value="1"/>
</dbReference>
<reference evidence="3 4" key="1">
    <citation type="submission" date="2020-10" db="EMBL/GenBank/DDBJ databases">
        <title>Ca. Dormibacterota MAGs.</title>
        <authorList>
            <person name="Montgomery K."/>
        </authorList>
    </citation>
    <scope>NUCLEOTIDE SEQUENCE [LARGE SCALE GENOMIC DNA]</scope>
    <source>
        <strain evidence="3">Mitchell_Peninsula_5</strain>
    </source>
</reference>
<sequence>MGSPTFGDDHTMSIKYEATAAADPVVRPTPQTEISPSQGKGAGSSAVDSVTPAAGEVIRAHDAAVTSASFAPWRLKGIGILRIVFGVVWGVDASIAIDAGAPHRRFRLPFISRNGARITAATALVLSARSAVRVLRTRAAQRWRPPTGVVTAGTLNVRRLGASGPPVVLLHGMCGSNRYWGANFDVLAERCRLVVPDLLGFGQSPKPLNGYTADDHADALAACLREAGVDEPAIVVGHSMGTLVALALLNRHPRLVDCVIAIAPPVYKSRADARRHVKAMSTLIRVMAFDPPAQFLCGVMCAHRELARRFAPLMRPDVPTPVARDAVDHRWWSYVQSMEGLILSAEAPGWVISAKRPVDLVAALDDAVPDVALLNELRAANPLVSLTLLADGGHDLPLGRTQRCLELIQLRVDERLRSDNHGRAALPVDVPAVMARAGGARCRGSSDFPRDAPPLVARIPPFPVTAVSVQPFWAGTAAARAP</sequence>
<dbReference type="Gene3D" id="3.40.50.1820">
    <property type="entry name" value="alpha/beta hydrolase"/>
    <property type="match status" value="1"/>
</dbReference>
<protein>
    <submittedName>
        <fullName evidence="3">Alpha/beta fold hydrolase</fullName>
    </submittedName>
</protein>
<feature type="domain" description="AB hydrolase-1" evidence="2">
    <location>
        <begin position="165"/>
        <end position="395"/>
    </location>
</feature>
<dbReference type="InterPro" id="IPR000073">
    <property type="entry name" value="AB_hydrolase_1"/>
</dbReference>
<proteinExistence type="predicted"/>
<feature type="compositionally biased region" description="Polar residues" evidence="1">
    <location>
        <begin position="29"/>
        <end position="38"/>
    </location>
</feature>
<dbReference type="InterPro" id="IPR050266">
    <property type="entry name" value="AB_hydrolase_sf"/>
</dbReference>
<dbReference type="AlphaFoldDB" id="A0A934KMS5"/>
<organism evidence="3 4">
    <name type="scientific">Candidatus Amunia macphersoniae</name>
    <dbReference type="NCBI Taxonomy" id="3127014"/>
    <lineage>
        <taxon>Bacteria</taxon>
        <taxon>Bacillati</taxon>
        <taxon>Candidatus Dormiibacterota</taxon>
        <taxon>Candidatus Dormibacteria</taxon>
        <taxon>Candidatus Aeolococcales</taxon>
        <taxon>Candidatus Aeolococcaceae</taxon>
        <taxon>Candidatus Amunia</taxon>
    </lineage>
</organism>
<name>A0A934KMS5_9BACT</name>
<comment type="caution">
    <text evidence="3">The sequence shown here is derived from an EMBL/GenBank/DDBJ whole genome shotgun (WGS) entry which is preliminary data.</text>
</comment>
<dbReference type="EMBL" id="JAEKNN010000034">
    <property type="protein sequence ID" value="MBJ7609289.1"/>
    <property type="molecule type" value="Genomic_DNA"/>
</dbReference>
<keyword evidence="3" id="KW-0378">Hydrolase</keyword>
<dbReference type="Pfam" id="PF00561">
    <property type="entry name" value="Abhydrolase_1"/>
    <property type="match status" value="1"/>
</dbReference>